<feature type="transmembrane region" description="Helical" evidence="2">
    <location>
        <begin position="207"/>
        <end position="230"/>
    </location>
</feature>
<dbReference type="Proteomes" id="UP001217485">
    <property type="component" value="Unassembled WGS sequence"/>
</dbReference>
<protein>
    <submittedName>
        <fullName evidence="3">Uncharacterized protein</fullName>
    </submittedName>
</protein>
<keyword evidence="2" id="KW-0472">Membrane</keyword>
<feature type="transmembrane region" description="Helical" evidence="2">
    <location>
        <begin position="319"/>
        <end position="347"/>
    </location>
</feature>
<feature type="transmembrane region" description="Helical" evidence="2">
    <location>
        <begin position="435"/>
        <end position="455"/>
    </location>
</feature>
<dbReference type="RefSeq" id="WP_272103826.1">
    <property type="nucleotide sequence ID" value="NZ_JAQNDK010000006.1"/>
</dbReference>
<reference evidence="3 4" key="1">
    <citation type="submission" date="2023-01" db="EMBL/GenBank/DDBJ databases">
        <title>Minimal conservation of predation-associated metabolite biosynthetic gene clusters underscores biosynthetic potential of Myxococcota including descriptions for ten novel species: Archangium lansinium sp. nov., Myxococcus landrumus sp. nov., Nannocystis bai.</title>
        <authorList>
            <person name="Ahearne A."/>
            <person name="Stevens C."/>
            <person name="Dowd S."/>
        </authorList>
    </citation>
    <scope>NUCLEOTIDE SEQUENCE [LARGE SCALE GENOMIC DNA]</scope>
    <source>
        <strain evidence="3 4">WIWO2</strain>
    </source>
</reference>
<feature type="transmembrane region" description="Helical" evidence="2">
    <location>
        <begin position="396"/>
        <end position="415"/>
    </location>
</feature>
<feature type="transmembrane region" description="Helical" evidence="2">
    <location>
        <begin position="167"/>
        <end position="186"/>
    </location>
</feature>
<keyword evidence="2" id="KW-0812">Transmembrane</keyword>
<feature type="transmembrane region" description="Helical" evidence="2">
    <location>
        <begin position="250"/>
        <end position="272"/>
    </location>
</feature>
<name>A0ABT5CK98_9BACT</name>
<keyword evidence="4" id="KW-1185">Reference proteome</keyword>
<feature type="region of interest" description="Disordered" evidence="1">
    <location>
        <begin position="1"/>
        <end position="79"/>
    </location>
</feature>
<feature type="compositionally biased region" description="Basic and acidic residues" evidence="1">
    <location>
        <begin position="18"/>
        <end position="27"/>
    </location>
</feature>
<evidence type="ECO:0000313" key="3">
    <source>
        <dbReference type="EMBL" id="MDC0685507.1"/>
    </source>
</evidence>
<accession>A0ABT5CK98</accession>
<comment type="caution">
    <text evidence="3">The sequence shown here is derived from an EMBL/GenBank/DDBJ whole genome shotgun (WGS) entry which is preliminary data.</text>
</comment>
<feature type="transmembrane region" description="Helical" evidence="2">
    <location>
        <begin position="367"/>
        <end position="384"/>
    </location>
</feature>
<evidence type="ECO:0000256" key="1">
    <source>
        <dbReference type="SAM" id="MobiDB-lite"/>
    </source>
</evidence>
<evidence type="ECO:0000313" key="4">
    <source>
        <dbReference type="Proteomes" id="UP001217485"/>
    </source>
</evidence>
<proteinExistence type="predicted"/>
<evidence type="ECO:0000256" key="2">
    <source>
        <dbReference type="SAM" id="Phobius"/>
    </source>
</evidence>
<gene>
    <name evidence="3" type="ORF">POL72_47820</name>
</gene>
<keyword evidence="2" id="KW-1133">Transmembrane helix</keyword>
<sequence length="632" mass="70347">MADGELEDLQQLPSRQHSGSESKRDDAPPVLVSPTAGGRQARSGPTEASPEAGQPPSRREKARPPPCGRGDLRRSPPAEEIELVNKTARRICIRRDGSDLVVAPFDVVRTTEAAAQGLDLSVWLERGYVEKRAPLHVEEPSLDAAAIAGVLLLGGLTLLFMVTLDGWARLTFGAVGVGMIAFTVFPSLERWAQHRHRSTALMLRDQFWRAIGMLAVCLMGLGIPAATVLLQAEKQLHEIFKQSMRSMALLLLFALFIGTAATLPALLFFLFAEQRRNVVKEQFHRDVLRLDPALRTIDEAERAYSPLMKDALDTRRGPLFFVPIILSTFLLSVGWVISALPTVASVAETLGDKPVELHTLFIPNRTAFTFAFLGTYFFALNMVFRRYVRADLGPKAYSHISVRIIIATILAWVMSKTFEGASPSGGAAPIDNAPWHLLVLAFFIGIVPDTGLAVLHDLLKTRMVTFFVPTLKDRDPLTHLEGITLYDKARLLEEGIENIENLAHHNLIELILRTRIPAPRLVDLVDQAILYLHARDEAEPARNAPSSILLRLKAHGIRTATDLELCMAVKETRDAVVRLSSESRILLLLSALRDDEWMPQLRSWREFRKTYEYAYTVEQLTPPSLEARPRAA</sequence>
<organism evidence="3 4">
    <name type="scientific">Sorangium atrum</name>
    <dbReference type="NCBI Taxonomy" id="2995308"/>
    <lineage>
        <taxon>Bacteria</taxon>
        <taxon>Pseudomonadati</taxon>
        <taxon>Myxococcota</taxon>
        <taxon>Polyangia</taxon>
        <taxon>Polyangiales</taxon>
        <taxon>Polyangiaceae</taxon>
        <taxon>Sorangium</taxon>
    </lineage>
</organism>
<dbReference type="EMBL" id="JAQNDK010000006">
    <property type="protein sequence ID" value="MDC0685507.1"/>
    <property type="molecule type" value="Genomic_DNA"/>
</dbReference>